<protein>
    <submittedName>
        <fullName evidence="5">MarR family protein</fullName>
    </submittedName>
</protein>
<keyword evidence="3" id="KW-0804">Transcription</keyword>
<keyword evidence="1" id="KW-0805">Transcription regulation</keyword>
<dbReference type="SMART" id="SM00347">
    <property type="entry name" value="HTH_MARR"/>
    <property type="match status" value="1"/>
</dbReference>
<dbReference type="GeneID" id="39420573"/>
<evidence type="ECO:0000259" key="4">
    <source>
        <dbReference type="PROSITE" id="PS50995"/>
    </source>
</evidence>
<keyword evidence="6" id="KW-1185">Reference proteome</keyword>
<dbReference type="PANTHER" id="PTHR42756">
    <property type="entry name" value="TRANSCRIPTIONAL REGULATOR, MARR"/>
    <property type="match status" value="1"/>
</dbReference>
<keyword evidence="2" id="KW-0238">DNA-binding</keyword>
<proteinExistence type="predicted"/>
<feature type="domain" description="HTH marR-type" evidence="4">
    <location>
        <begin position="8"/>
        <end position="146"/>
    </location>
</feature>
<reference evidence="5 6" key="1">
    <citation type="submission" date="2019-02" db="EMBL/GenBank/DDBJ databases">
        <authorList>
            <person name="Lehtovirta-Morley E L."/>
        </authorList>
    </citation>
    <scope>NUCLEOTIDE SEQUENCE [LARGE SCALE GENOMIC DNA]</scope>
    <source>
        <strain evidence="5">NFRAN1</strain>
    </source>
</reference>
<dbReference type="SUPFAM" id="SSF46785">
    <property type="entry name" value="Winged helix' DNA-binding domain"/>
    <property type="match status" value="1"/>
</dbReference>
<dbReference type="PROSITE" id="PS50995">
    <property type="entry name" value="HTH_MARR_2"/>
    <property type="match status" value="1"/>
</dbReference>
<dbReference type="GO" id="GO:0003677">
    <property type="term" value="F:DNA binding"/>
    <property type="evidence" value="ECO:0007669"/>
    <property type="project" value="UniProtKB-KW"/>
</dbReference>
<dbReference type="InterPro" id="IPR000835">
    <property type="entry name" value="HTH_MarR-typ"/>
</dbReference>
<dbReference type="OrthoDB" id="10712at2157"/>
<dbReference type="Proteomes" id="UP000294299">
    <property type="component" value="Chromosome NFRAN"/>
</dbReference>
<dbReference type="GO" id="GO:0003700">
    <property type="term" value="F:DNA-binding transcription factor activity"/>
    <property type="evidence" value="ECO:0007669"/>
    <property type="project" value="InterPro"/>
</dbReference>
<accession>A0A484I8F0</accession>
<dbReference type="PANTHER" id="PTHR42756:SF1">
    <property type="entry name" value="TRANSCRIPTIONAL REPRESSOR OF EMRAB OPERON"/>
    <property type="match status" value="1"/>
</dbReference>
<dbReference type="InterPro" id="IPR036388">
    <property type="entry name" value="WH-like_DNA-bd_sf"/>
</dbReference>
<name>A0A484I8F0_9ARCH</name>
<gene>
    <name evidence="5" type="ORF">NFRAN_1159</name>
</gene>
<dbReference type="EMBL" id="LR216287">
    <property type="protein sequence ID" value="VFJ13481.1"/>
    <property type="molecule type" value="Genomic_DNA"/>
</dbReference>
<sequence>MAKAASKRKERIQLLNYLSRDISTRTIFFHQWIANYLGLSEIDHKCLDIVLRSEKPLTGNQLAYETSLTAGAITGIVDRLEKAGYVYRQRDKQDRRLVYVIPFREKALMEIGPLFEILQKGMDKIFSDYDDKELDLITDYLSKTVKVLEDATIHVRSMVESKRFKQKT</sequence>
<organism evidence="5 6">
    <name type="scientific">Candidatus Nitrosocosmicus franklandianus</name>
    <dbReference type="NCBI Taxonomy" id="1798806"/>
    <lineage>
        <taxon>Archaea</taxon>
        <taxon>Nitrososphaerota</taxon>
        <taxon>Nitrososphaeria</taxon>
        <taxon>Nitrososphaerales</taxon>
        <taxon>Nitrososphaeraceae</taxon>
        <taxon>Candidatus Nitrosocosmicus</taxon>
    </lineage>
</organism>
<dbReference type="RefSeq" id="WP_134483405.1">
    <property type="nucleotide sequence ID" value="NZ_LR216287.1"/>
</dbReference>
<dbReference type="AlphaFoldDB" id="A0A484I8F0"/>
<evidence type="ECO:0000313" key="6">
    <source>
        <dbReference type="Proteomes" id="UP000294299"/>
    </source>
</evidence>
<evidence type="ECO:0000256" key="2">
    <source>
        <dbReference type="ARBA" id="ARBA00023125"/>
    </source>
</evidence>
<dbReference type="Gene3D" id="1.10.10.10">
    <property type="entry name" value="Winged helix-like DNA-binding domain superfamily/Winged helix DNA-binding domain"/>
    <property type="match status" value="1"/>
</dbReference>
<evidence type="ECO:0000313" key="5">
    <source>
        <dbReference type="EMBL" id="VFJ13481.1"/>
    </source>
</evidence>
<dbReference type="KEGG" id="nfn:NFRAN_1159"/>
<evidence type="ECO:0000256" key="3">
    <source>
        <dbReference type="ARBA" id="ARBA00023163"/>
    </source>
</evidence>
<evidence type="ECO:0000256" key="1">
    <source>
        <dbReference type="ARBA" id="ARBA00023015"/>
    </source>
</evidence>
<dbReference type="Pfam" id="PF01047">
    <property type="entry name" value="MarR"/>
    <property type="match status" value="1"/>
</dbReference>
<dbReference type="InterPro" id="IPR036390">
    <property type="entry name" value="WH_DNA-bd_sf"/>
</dbReference>